<sequence>MKLDNLKLNTPNLGNIKQALAGSERKIFYIALAVCSLLIAGAAGGYWYYQDQQEQERLAAEQRAAQQKAQKISSIRSFYTTTFNGGDLGSLVKQHDALRQQQLLLRNTGLNPSAANCDGAQCNLQFLFEPGSVFNVPVLTQDEQDFLGSFSEEGIEYTGLPSYFNQHPYLEKYQANEEIVAPSCNDVINYVYSYNSINPYKLEMTSLPSSSVIDEEIKYPELKPYGLLAGDWQLSVPGSSELLSFTASWPYGENLLISNMEWAPDNITVKGKLVCKK</sequence>
<reference evidence="2" key="1">
    <citation type="journal article" date="2012" name="FEBS Lett.">
        <title>Genomic analysis of ICEVchBan8: An atypical genetic element in Vibrio cholerae.</title>
        <authorList>
            <person name="Taviani E."/>
            <person name="Spagnoletti M."/>
            <person name="Ceccarelli D."/>
            <person name="Haley B.J."/>
            <person name="Hasan N.A."/>
            <person name="Chen A."/>
            <person name="Colombo M.M."/>
            <person name="Huq A."/>
            <person name="Colwell R.R."/>
        </authorList>
    </citation>
    <scope>NUCLEOTIDE SEQUENCE</scope>
    <source>
        <strain evidence="2">MZ03</strain>
    </source>
</reference>
<dbReference type="EMBL" id="JQ345361">
    <property type="protein sequence ID" value="AFD29056.1"/>
    <property type="molecule type" value="Genomic_DNA"/>
</dbReference>
<evidence type="ECO:0000256" key="1">
    <source>
        <dbReference type="SAM" id="Phobius"/>
    </source>
</evidence>
<evidence type="ECO:0000313" key="2">
    <source>
        <dbReference type="EMBL" id="AFD29056.1"/>
    </source>
</evidence>
<organism evidence="2">
    <name type="scientific">Vibrio cholerae O37</name>
    <dbReference type="NCBI Taxonomy" id="185332"/>
    <lineage>
        <taxon>Bacteria</taxon>
        <taxon>Pseudomonadati</taxon>
        <taxon>Pseudomonadota</taxon>
        <taxon>Gammaproteobacteria</taxon>
        <taxon>Vibrionales</taxon>
        <taxon>Vibrionaceae</taxon>
        <taxon>Vibrio</taxon>
    </lineage>
</organism>
<accession>H9CJG1</accession>
<proteinExistence type="predicted"/>
<keyword evidence="1" id="KW-1133">Transmembrane helix</keyword>
<name>H9CJG1_VIBCL</name>
<dbReference type="AlphaFoldDB" id="H9CJG1"/>
<keyword evidence="1" id="KW-0812">Transmembrane</keyword>
<protein>
    <submittedName>
        <fullName evidence="2">Toxin co-regulated pilus biosynthesis protein D</fullName>
    </submittedName>
</protein>
<keyword evidence="1" id="KW-0472">Membrane</keyword>
<feature type="transmembrane region" description="Helical" evidence="1">
    <location>
        <begin position="27"/>
        <end position="49"/>
    </location>
</feature>